<evidence type="ECO:0000256" key="8">
    <source>
        <dbReference type="ARBA" id="ARBA00022737"/>
    </source>
</evidence>
<keyword evidence="9 13" id="KW-1133">Transmembrane helix</keyword>
<keyword evidence="7" id="KW-0732">Signal</keyword>
<evidence type="ECO:0000256" key="9">
    <source>
        <dbReference type="ARBA" id="ARBA00022989"/>
    </source>
</evidence>
<dbReference type="PANTHER" id="PTHR48062">
    <property type="entry name" value="RECEPTOR-LIKE PROTEIN 14"/>
    <property type="match status" value="1"/>
</dbReference>
<keyword evidence="15" id="KW-1185">Reference proteome</keyword>
<feature type="transmembrane region" description="Helical" evidence="13">
    <location>
        <begin position="1066"/>
        <end position="1087"/>
    </location>
</feature>
<organism evidence="14 15">
    <name type="scientific">Populus tomentosa</name>
    <name type="common">Chinese white poplar</name>
    <dbReference type="NCBI Taxonomy" id="118781"/>
    <lineage>
        <taxon>Eukaryota</taxon>
        <taxon>Viridiplantae</taxon>
        <taxon>Streptophyta</taxon>
        <taxon>Embryophyta</taxon>
        <taxon>Tracheophyta</taxon>
        <taxon>Spermatophyta</taxon>
        <taxon>Magnoliopsida</taxon>
        <taxon>eudicotyledons</taxon>
        <taxon>Gunneridae</taxon>
        <taxon>Pentapetalae</taxon>
        <taxon>rosids</taxon>
        <taxon>fabids</taxon>
        <taxon>Malpighiales</taxon>
        <taxon>Salicaceae</taxon>
        <taxon>Saliceae</taxon>
        <taxon>Populus</taxon>
    </lineage>
</organism>
<dbReference type="PANTHER" id="PTHR48062:SF21">
    <property type="entry name" value="RECEPTOR-LIKE PROTEIN 12"/>
    <property type="match status" value="1"/>
</dbReference>
<dbReference type="FunFam" id="3.80.10.10:FF:000041">
    <property type="entry name" value="LRR receptor-like serine/threonine-protein kinase ERECTA"/>
    <property type="match status" value="1"/>
</dbReference>
<evidence type="ECO:0000256" key="5">
    <source>
        <dbReference type="ARBA" id="ARBA00022614"/>
    </source>
</evidence>
<keyword evidence="5" id="KW-0433">Leucine-rich repeat</keyword>
<dbReference type="Proteomes" id="UP000886885">
    <property type="component" value="Chromosome 5D"/>
</dbReference>
<evidence type="ECO:0000256" key="7">
    <source>
        <dbReference type="ARBA" id="ARBA00022729"/>
    </source>
</evidence>
<dbReference type="FunFam" id="3.80.10.10:FF:000213">
    <property type="entry name" value="Tyrosine-sulfated glycopeptide receptor 1"/>
    <property type="match status" value="1"/>
</dbReference>
<evidence type="ECO:0000313" key="14">
    <source>
        <dbReference type="EMBL" id="KAG6773103.1"/>
    </source>
</evidence>
<comment type="caution">
    <text evidence="14">The sequence shown here is derived from an EMBL/GenBank/DDBJ whole genome shotgun (WGS) entry which is preliminary data.</text>
</comment>
<name>A0A8X7ZVI4_POPTO</name>
<evidence type="ECO:0008006" key="16">
    <source>
        <dbReference type="Google" id="ProtNLM"/>
    </source>
</evidence>
<dbReference type="Pfam" id="PF13516">
    <property type="entry name" value="LRR_6"/>
    <property type="match status" value="2"/>
</dbReference>
<sequence>MHEEDKIVYKRQLDCYCILSSRRVNMKMRQMWVWMLLMALAFVNERCHCCLEEERISLLEIKAWFSHATAGLSILPLSKGWDKEHFNCCNWGRVVCDSTTNRVIELHLSGVNFFPFEDLDLNASLFLPFKELEILHLSDNRLDGVLENQGFQVLASGLRKLEELDLSDNKFNDSILSSLSGFSTLKSLHLSNNRFTGTIGFHELASGLRELQELELSDNKFNDSILSSLGGFSTLKSLHLSKNKFTGSIGLNESLGALPSLKSLYATGSKFKGIHSGKGLCNSTSLEEMFLDYSSLPTSFLRNIGPLSTLKVLSLTRADFHGTGPAQGPQNFTKLEELFLDRASPMTASFLLNIGPFPALRILSLESCMLNGTLPHQGWCELTNLEQLFLSGNKLTGLLPPCLGNLSFLQFLDLSDNQLEGNIAFSHLSHLTQLEYLSVSNNYFQVPISFGSFMNHSNLKFIACDNNELISAPSFQPSATKFQLRFFSASNCTSKPLKAGFPNFLHSQYDLMFVDLSHNKFIGQPFPSWLVENNRMLNRLYLRDTSITGPLQLPQHPTPNLRTVDISDNNIHGQIARNTCLIFPRLKNFLMANNNLTGCIPPFGNMSSLAYLDVSNNHMSCELLEHNLPTGGSSLWFLKLSNNNFKGRLPPFVFNMTHLCYLFLDGNKFVGQVSGTFSLASSLRLVDISNNLLSGTLPRGIGNSSIFLQGIDLSRNHFEGTIPKELFRCYLLEFLDLSENNLSGSLPLGFQTPYLRYVHLYRNRLSGPLPNAFYNSSHLVTLDLGNNNLTGPIPNWIDRLSKLSILLLKSNQFNRELPVQVCLLRKLSILDLSENNFSGPLPLCLSNLNFTASGEKTLVVTDTVSEDDGSQKEILASIGGRKLGNRGFHIDSKTMWPEIDVKIAVELTAKKNFYTYEGDILRYMSAMDLSCNRFTGEIPTEWGNLSDIFALNLSQNNLTGLIPSSFSNLKYVESLDLSHNNLNGRIPAQLVELNFLAVFNVSYNNLSGRTPEMKYQFATFDESSHKGNPLLCGPPLQNSCDKTESPSARLPNNSNGDDGLIDMDSFYASFGVFYIIVVLTIAAVLCINPHWRRRWFYFIEECIDTCYCFLAINFRKLSRFKRSVNMKMRQMWVWMLLMALFFVNERCHCCLEEERISLLEIKAWFYHAGAPVSYQLQVEDLYLNASLFLPFKELEILALGANQLVGGLKNQGFQVQASGLRHLKELYLGDNKLNDNVLSSLSGFSTLKSLDLSNNRFTGTIDLKGFQVLASGLRNLEDLSLHYNKLNDNILSCLGGFSSLKSLDLSNNMFTGSTGLNGLRKLETLTLYWTAFKESILIESLGALPCLEEVFLDYSSLPASFLRSIEPLSTLKVLSLAGVDFNSTLPAQGNSTNEQL</sequence>
<keyword evidence="10 13" id="KW-0472">Membrane</keyword>
<dbReference type="SMART" id="SM00365">
    <property type="entry name" value="LRR_SD22"/>
    <property type="match status" value="9"/>
</dbReference>
<comment type="subcellular location">
    <subcellularLocation>
        <location evidence="2">Cell membrane</location>
    </subcellularLocation>
    <subcellularLocation>
        <location evidence="1">Membrane</location>
        <topology evidence="1">Single-pass membrane protein</topology>
    </subcellularLocation>
</comment>
<proteinExistence type="inferred from homology"/>
<evidence type="ECO:0000256" key="6">
    <source>
        <dbReference type="ARBA" id="ARBA00022692"/>
    </source>
</evidence>
<evidence type="ECO:0000256" key="11">
    <source>
        <dbReference type="ARBA" id="ARBA00023170"/>
    </source>
</evidence>
<dbReference type="Pfam" id="PF00560">
    <property type="entry name" value="LRR_1"/>
    <property type="match status" value="6"/>
</dbReference>
<dbReference type="FunFam" id="3.80.10.10:FF:000095">
    <property type="entry name" value="LRR receptor-like serine/threonine-protein kinase GSO1"/>
    <property type="match status" value="1"/>
</dbReference>
<evidence type="ECO:0000256" key="3">
    <source>
        <dbReference type="ARBA" id="ARBA00009592"/>
    </source>
</evidence>
<reference evidence="14" key="1">
    <citation type="journal article" date="2020" name="bioRxiv">
        <title>Hybrid origin of Populus tomentosa Carr. identified through genome sequencing and phylogenomic analysis.</title>
        <authorList>
            <person name="An X."/>
            <person name="Gao K."/>
            <person name="Chen Z."/>
            <person name="Li J."/>
            <person name="Yang X."/>
            <person name="Yang X."/>
            <person name="Zhou J."/>
            <person name="Guo T."/>
            <person name="Zhao T."/>
            <person name="Huang S."/>
            <person name="Miao D."/>
            <person name="Khan W.U."/>
            <person name="Rao P."/>
            <person name="Ye M."/>
            <person name="Lei B."/>
            <person name="Liao W."/>
            <person name="Wang J."/>
            <person name="Ji L."/>
            <person name="Li Y."/>
            <person name="Guo B."/>
            <person name="Mustafa N.S."/>
            <person name="Li S."/>
            <person name="Yun Q."/>
            <person name="Keller S.R."/>
            <person name="Mao J."/>
            <person name="Zhang R."/>
            <person name="Strauss S.H."/>
        </authorList>
    </citation>
    <scope>NUCLEOTIDE SEQUENCE</scope>
    <source>
        <strain evidence="14">GM15</strain>
        <tissue evidence="14">Leaf</tissue>
    </source>
</reference>
<comment type="similarity">
    <text evidence="3">Belongs to the RLP family.</text>
</comment>
<dbReference type="GO" id="GO:0012505">
    <property type="term" value="C:endomembrane system"/>
    <property type="evidence" value="ECO:0007669"/>
    <property type="project" value="UniProtKB-SubCell"/>
</dbReference>
<gene>
    <name evidence="14" type="ORF">POTOM_020357</name>
</gene>
<dbReference type="OrthoDB" id="827707at2759"/>
<evidence type="ECO:0000256" key="12">
    <source>
        <dbReference type="ARBA" id="ARBA00023180"/>
    </source>
</evidence>
<dbReference type="InterPro" id="IPR051502">
    <property type="entry name" value="RLP_Defense_Trigger"/>
</dbReference>
<keyword evidence="12" id="KW-0325">Glycoprotein</keyword>
<accession>A0A8X7ZVI4</accession>
<dbReference type="SMART" id="SM00368">
    <property type="entry name" value="LRR_RI"/>
    <property type="match status" value="5"/>
</dbReference>
<evidence type="ECO:0000256" key="10">
    <source>
        <dbReference type="ARBA" id="ARBA00023136"/>
    </source>
</evidence>
<dbReference type="SMART" id="SM00369">
    <property type="entry name" value="LRR_TYP"/>
    <property type="match status" value="14"/>
</dbReference>
<dbReference type="EMBL" id="JAAWWB010000010">
    <property type="protein sequence ID" value="KAG6773103.1"/>
    <property type="molecule type" value="Genomic_DNA"/>
</dbReference>
<dbReference type="Pfam" id="PF13855">
    <property type="entry name" value="LRR_8"/>
    <property type="match status" value="2"/>
</dbReference>
<evidence type="ECO:0000256" key="13">
    <source>
        <dbReference type="SAM" id="Phobius"/>
    </source>
</evidence>
<dbReference type="InterPro" id="IPR003591">
    <property type="entry name" value="Leu-rich_rpt_typical-subtyp"/>
</dbReference>
<evidence type="ECO:0000256" key="2">
    <source>
        <dbReference type="ARBA" id="ARBA00004236"/>
    </source>
</evidence>
<keyword evidence="8" id="KW-0677">Repeat</keyword>
<keyword evidence="4" id="KW-1003">Cell membrane</keyword>
<keyword evidence="6 13" id="KW-0812">Transmembrane</keyword>
<dbReference type="InterPro" id="IPR001611">
    <property type="entry name" value="Leu-rich_rpt"/>
</dbReference>
<evidence type="ECO:0000313" key="15">
    <source>
        <dbReference type="Proteomes" id="UP000886885"/>
    </source>
</evidence>
<protein>
    <recommendedName>
        <fullName evidence="16">Leucine-rich repeat-containing N-terminal plant-type domain-containing protein</fullName>
    </recommendedName>
</protein>
<keyword evidence="11" id="KW-0675">Receptor</keyword>
<evidence type="ECO:0000256" key="1">
    <source>
        <dbReference type="ARBA" id="ARBA00004167"/>
    </source>
</evidence>
<dbReference type="PROSITE" id="PS51450">
    <property type="entry name" value="LRR"/>
    <property type="match status" value="1"/>
</dbReference>
<evidence type="ECO:0000256" key="4">
    <source>
        <dbReference type="ARBA" id="ARBA00022475"/>
    </source>
</evidence>
<dbReference type="GO" id="GO:0005886">
    <property type="term" value="C:plasma membrane"/>
    <property type="evidence" value="ECO:0007669"/>
    <property type="project" value="UniProtKB-SubCell"/>
</dbReference>